<evidence type="ECO:0000256" key="3">
    <source>
        <dbReference type="ARBA" id="ARBA00022692"/>
    </source>
</evidence>
<gene>
    <name evidence="7" type="ORF">SAMN04487926_1363</name>
</gene>
<evidence type="ECO:0000256" key="5">
    <source>
        <dbReference type="ARBA" id="ARBA00023136"/>
    </source>
</evidence>
<comment type="subcellular location">
    <subcellularLocation>
        <location evidence="1">Membrane</location>
        <topology evidence="1">Multi-pass membrane protein</topology>
    </subcellularLocation>
</comment>
<dbReference type="InterPro" id="IPR020846">
    <property type="entry name" value="MFS_dom"/>
</dbReference>
<reference evidence="7" key="1">
    <citation type="submission" date="2016-10" db="EMBL/GenBank/DDBJ databases">
        <authorList>
            <person name="Varghese N."/>
            <person name="Submissions S."/>
        </authorList>
    </citation>
    <scope>NUCLEOTIDE SEQUENCE [LARGE SCALE GENOMIC DNA]</scope>
    <source>
        <strain evidence="7">YR281</strain>
    </source>
</reference>
<sequence>MNGTSSETRDTLDGIVSQVMRRLLPFLLLMYVLAFLDRANIGFAQKALQHDTGISNAAFAFGAGVFFVGYALFEVPSNLLLHRVGARLWMCRIMVTWGLVSAAMSLAHTATTFYALRFLLGVAEAGFFPGVIYYLTRWFPQSARARAVGVFYFGAPLAFMFGSPLSGFLLELHGALNLAGWQWLFLIEGGLASVVGVWAFFYLDDRPEDASWLTPQARKNLSAALDDDARAASAHGPRNLLAALVDKRVLLFSAIYLLIQMSVYGVIFYLPQQVAALMGESVGLRVGMVAAVPWICALSLTWFVPRRADATGTHRRWAVALLVLAGCGIGVSGATHSPLLAMAALCCAASGFIAAQPLFWTFPTRYLTGPAAAGGIALINSLGSLGGFIAPTLRTSAEHAFQSTSAGLLLLGAASLLAALLIGTLVRRDATRDRPAFPQPIHRAR</sequence>
<evidence type="ECO:0000313" key="7">
    <source>
        <dbReference type="EMBL" id="SDJ17156.1"/>
    </source>
</evidence>
<keyword evidence="5" id="KW-0472">Membrane</keyword>
<dbReference type="PANTHER" id="PTHR43791">
    <property type="entry name" value="PERMEASE-RELATED"/>
    <property type="match status" value="1"/>
</dbReference>
<dbReference type="Gene3D" id="1.20.1250.20">
    <property type="entry name" value="MFS general substrate transporter like domains"/>
    <property type="match status" value="2"/>
</dbReference>
<dbReference type="GO" id="GO:0005886">
    <property type="term" value="C:plasma membrane"/>
    <property type="evidence" value="ECO:0007669"/>
    <property type="project" value="TreeGrafter"/>
</dbReference>
<dbReference type="Pfam" id="PF07690">
    <property type="entry name" value="MFS_1"/>
    <property type="match status" value="1"/>
</dbReference>
<dbReference type="InterPro" id="IPR011701">
    <property type="entry name" value="MFS"/>
</dbReference>
<keyword evidence="4" id="KW-1133">Transmembrane helix</keyword>
<keyword evidence="2" id="KW-0813">Transport</keyword>
<dbReference type="InterPro" id="IPR036259">
    <property type="entry name" value="MFS_trans_sf"/>
</dbReference>
<dbReference type="FunFam" id="1.20.1250.20:FF:000018">
    <property type="entry name" value="MFS transporter permease"/>
    <property type="match status" value="1"/>
</dbReference>
<accession>A0A7Z7BGA2</accession>
<dbReference type="AlphaFoldDB" id="A0A7Z7BGA2"/>
<evidence type="ECO:0000256" key="1">
    <source>
        <dbReference type="ARBA" id="ARBA00004141"/>
    </source>
</evidence>
<dbReference type="CDD" id="cd17319">
    <property type="entry name" value="MFS_ExuT_GudP_like"/>
    <property type="match status" value="1"/>
</dbReference>
<name>A0A7Z7BGA2_9BURK</name>
<evidence type="ECO:0000313" key="8">
    <source>
        <dbReference type="Proteomes" id="UP000198900"/>
    </source>
</evidence>
<evidence type="ECO:0000256" key="4">
    <source>
        <dbReference type="ARBA" id="ARBA00022989"/>
    </source>
</evidence>
<comment type="caution">
    <text evidence="7">The sequence shown here is derived from an EMBL/GenBank/DDBJ whole genome shotgun (WGS) entry which is preliminary data.</text>
</comment>
<protein>
    <submittedName>
        <fullName evidence="7">Sugar phosphate permease</fullName>
    </submittedName>
</protein>
<dbReference type="SUPFAM" id="SSF103473">
    <property type="entry name" value="MFS general substrate transporter"/>
    <property type="match status" value="1"/>
</dbReference>
<proteinExistence type="predicted"/>
<evidence type="ECO:0000256" key="2">
    <source>
        <dbReference type="ARBA" id="ARBA00022448"/>
    </source>
</evidence>
<keyword evidence="3" id="KW-0812">Transmembrane</keyword>
<evidence type="ECO:0000259" key="6">
    <source>
        <dbReference type="PROSITE" id="PS50850"/>
    </source>
</evidence>
<keyword evidence="8" id="KW-1185">Reference proteome</keyword>
<dbReference type="PANTHER" id="PTHR43791:SF30">
    <property type="entry name" value="INNER MEMBRANE TRANSPORT PROTEIN RHMT"/>
    <property type="match status" value="1"/>
</dbReference>
<dbReference type="PROSITE" id="PS50850">
    <property type="entry name" value="MFS"/>
    <property type="match status" value="1"/>
</dbReference>
<feature type="domain" description="Major facilitator superfamily (MFS) profile" evidence="6">
    <location>
        <begin position="23"/>
        <end position="430"/>
    </location>
</feature>
<dbReference type="EMBL" id="FNDI01000036">
    <property type="protein sequence ID" value="SDJ17156.1"/>
    <property type="molecule type" value="Genomic_DNA"/>
</dbReference>
<organism evidence="7 8">
    <name type="scientific">Paraburkholderia steynii</name>
    <dbReference type="NCBI Taxonomy" id="1245441"/>
    <lineage>
        <taxon>Bacteria</taxon>
        <taxon>Pseudomonadati</taxon>
        <taxon>Pseudomonadota</taxon>
        <taxon>Betaproteobacteria</taxon>
        <taxon>Burkholderiales</taxon>
        <taxon>Burkholderiaceae</taxon>
        <taxon>Paraburkholderia</taxon>
    </lineage>
</organism>
<dbReference type="GO" id="GO:0022857">
    <property type="term" value="F:transmembrane transporter activity"/>
    <property type="evidence" value="ECO:0007669"/>
    <property type="project" value="InterPro"/>
</dbReference>
<dbReference type="Proteomes" id="UP000198900">
    <property type="component" value="Unassembled WGS sequence"/>
</dbReference>